<gene>
    <name evidence="1" type="ORF">BN4615_P10924</name>
</gene>
<dbReference type="RefSeq" id="WP_225267170.1">
    <property type="nucleotide sequence ID" value="NZ_CP084058.1"/>
</dbReference>
<accession>A0A1M4BL77</accession>
<protein>
    <submittedName>
        <fullName evidence="1">Uncharacterized protein</fullName>
    </submittedName>
</protein>
<name>A0A1M4BL77_9ACTN</name>
<dbReference type="AlphaFoldDB" id="A0A1M4BL77"/>
<proteinExistence type="predicted"/>
<organism evidence="1">
    <name type="scientific">Nonomuraea gerenzanensis</name>
    <dbReference type="NCBI Taxonomy" id="93944"/>
    <lineage>
        <taxon>Bacteria</taxon>
        <taxon>Bacillati</taxon>
        <taxon>Actinomycetota</taxon>
        <taxon>Actinomycetes</taxon>
        <taxon>Streptosporangiales</taxon>
        <taxon>Streptosporangiaceae</taxon>
        <taxon>Nonomuraea</taxon>
    </lineage>
</organism>
<dbReference type="EMBL" id="LT559120">
    <property type="protein sequence ID" value="SAP16261.1"/>
    <property type="molecule type" value="Genomic_DNA"/>
</dbReference>
<reference evidence="1" key="1">
    <citation type="submission" date="2016-04" db="EMBL/GenBank/DDBJ databases">
        <authorList>
            <person name="Evans L.H."/>
            <person name="Alamgir A."/>
            <person name="Owens N."/>
            <person name="Weber N.D."/>
            <person name="Virtaneva K."/>
            <person name="Barbian K."/>
            <person name="Babar A."/>
            <person name="Rosenke K."/>
        </authorList>
    </citation>
    <scope>NUCLEOTIDE SEQUENCE</scope>
    <source>
        <strain evidence="1">Nono1</strain>
    </source>
</reference>
<sequence>MAVLPTLDRLRVAVQWMRDVSSAQESCAFTKDDLQAAVAAADDWTEANQTSFNQALPQPFRSTATTPQKIAVLAYVLWRRIGRLRAAEDG</sequence>
<evidence type="ECO:0000313" key="1">
    <source>
        <dbReference type="EMBL" id="SAP16261.1"/>
    </source>
</evidence>